<evidence type="ECO:0000313" key="7">
    <source>
        <dbReference type="Proteomes" id="UP000503399"/>
    </source>
</evidence>
<dbReference type="NCBIfam" id="NF007746">
    <property type="entry name" value="PRK10426.1"/>
    <property type="match status" value="1"/>
</dbReference>
<dbReference type="GO" id="GO:0004553">
    <property type="term" value="F:hydrolase activity, hydrolyzing O-glycosyl compounds"/>
    <property type="evidence" value="ECO:0007669"/>
    <property type="project" value="InterPro"/>
</dbReference>
<feature type="domain" description="Glycosyl hydrolase family 31 C-terminal" evidence="5">
    <location>
        <begin position="644"/>
        <end position="728"/>
    </location>
</feature>
<dbReference type="EMBL" id="LR778114">
    <property type="protein sequence ID" value="CAB1128487.1"/>
    <property type="molecule type" value="Genomic_DNA"/>
</dbReference>
<dbReference type="SUPFAM" id="SSF74650">
    <property type="entry name" value="Galactose mutarotase-like"/>
    <property type="match status" value="1"/>
</dbReference>
<dbReference type="PANTHER" id="PTHR46959">
    <property type="entry name" value="SULFOQUINOVOSIDASE"/>
    <property type="match status" value="1"/>
</dbReference>
<dbReference type="Pfam" id="PF21365">
    <property type="entry name" value="Glyco_hydro_31_3rd"/>
    <property type="match status" value="1"/>
</dbReference>
<comment type="similarity">
    <text evidence="1 2">Belongs to the glycosyl hydrolase 31 family.</text>
</comment>
<keyword evidence="2" id="KW-0326">Glycosidase</keyword>
<feature type="domain" description="Glycoside hydrolase family 31 TIM barrel" evidence="4">
    <location>
        <begin position="320"/>
        <end position="632"/>
    </location>
</feature>
<dbReference type="KEGG" id="hfv:R50_0981"/>
<gene>
    <name evidence="6" type="ORF">R50_0981</name>
</gene>
<dbReference type="SUPFAM" id="SSF51445">
    <property type="entry name" value="(Trans)glycosidases"/>
    <property type="match status" value="1"/>
</dbReference>
<evidence type="ECO:0000259" key="4">
    <source>
        <dbReference type="Pfam" id="PF01055"/>
    </source>
</evidence>
<dbReference type="InterPro" id="IPR052990">
    <property type="entry name" value="Sulfoquinovosidase_GH31"/>
</dbReference>
<dbReference type="Proteomes" id="UP000503399">
    <property type="component" value="Chromosome"/>
</dbReference>
<evidence type="ECO:0000256" key="2">
    <source>
        <dbReference type="RuleBase" id="RU361185"/>
    </source>
</evidence>
<protein>
    <submittedName>
        <fullName evidence="6">Alpha-glucosidase</fullName>
    </submittedName>
</protein>
<dbReference type="Gene3D" id="2.60.40.1760">
    <property type="entry name" value="glycosyl hydrolase (family 31)"/>
    <property type="match status" value="1"/>
</dbReference>
<dbReference type="Gene3D" id="3.20.20.80">
    <property type="entry name" value="Glycosidases"/>
    <property type="match status" value="1"/>
</dbReference>
<sequence length="771" mass="84500">MRTGRSRSRLVAGAVVVLALLAAGLGLRARLAAAPVQGRLTVAPGLRRRLTWRAGTFLVTWYGYTGSLVVTRRGRTVWASPPGRAFLAAARGTMTAREHIGYFRLQRRRTVTYADQRVTAIRARDGSVVVSGRLSDGTGAGVPYRLTLAAAGPHALAYRFQAGGADRLFLDWRSAPGEGYYGFGVQFTVFNLAGHRLPVLVEEHGYGRGAEPLTLLADLTNQGAGGTWHNTYAPVPFFLTSTGQALYSRNRGYQVFNLTRPGLGQLEVDARCARGVWLAGRSPGRLIRAYTAFSGRMAPLPAWTQQGVILAAEGGTRAVLRDLRRVQAAHVPVAAVWIQDWTGVERTSFGTQVVWNWQRDRRRYPHWHRLLAALTARHIRVLGYVNPFLQDTGRPPGPGNLYAVARARGYLVETAAGRPYPFHYPGRTAYLVDLSNPRARAWLEGVMARELAGNGFAGWMADFGEELPIGARTWAGRAGSAAHNRYPVLWARVNRAVLRRTGLAGQGLVFLRAGFATSPRYAPAFWLGDQLETWGPRNGLESSVIGLLSAGLSGFTLEHSDTGGYTSLVQFPFHIVRTPQLLERWMEVNAFTVLFRTHEGNRPGFNTQVWSSPALLARLRRMAELYRALAPYRERLMAEAAATGLPPDRPLFLNYPHDPEAWRLGAREFMLGRGVLVAPVYRPGQDRVRVYLPPGCWIHLWDGRVYAGGRGRWVTVAAPPGHPAAFVRVRSTARPLLAAAGAVPASGQSPAASPLRPPRGSDTMRPGMGSL</sequence>
<dbReference type="InterPro" id="IPR000322">
    <property type="entry name" value="Glyco_hydro_31_TIM"/>
</dbReference>
<accession>A0A6F8ZFD1</accession>
<dbReference type="Gene3D" id="2.60.40.1180">
    <property type="entry name" value="Golgi alpha-mannosidase II"/>
    <property type="match status" value="1"/>
</dbReference>
<dbReference type="GO" id="GO:0030246">
    <property type="term" value="F:carbohydrate binding"/>
    <property type="evidence" value="ECO:0007669"/>
    <property type="project" value="InterPro"/>
</dbReference>
<dbReference type="CDD" id="cd14752">
    <property type="entry name" value="GH31_N"/>
    <property type="match status" value="1"/>
</dbReference>
<evidence type="ECO:0000259" key="5">
    <source>
        <dbReference type="Pfam" id="PF21365"/>
    </source>
</evidence>
<evidence type="ECO:0000313" key="6">
    <source>
        <dbReference type="EMBL" id="CAB1128487.1"/>
    </source>
</evidence>
<keyword evidence="7" id="KW-1185">Reference proteome</keyword>
<keyword evidence="2" id="KW-0378">Hydrolase</keyword>
<feature type="region of interest" description="Disordered" evidence="3">
    <location>
        <begin position="741"/>
        <end position="771"/>
    </location>
</feature>
<evidence type="ECO:0000256" key="1">
    <source>
        <dbReference type="ARBA" id="ARBA00007806"/>
    </source>
</evidence>
<evidence type="ECO:0000256" key="3">
    <source>
        <dbReference type="SAM" id="MobiDB-lite"/>
    </source>
</evidence>
<proteinExistence type="inferred from homology"/>
<dbReference type="InterPro" id="IPR011013">
    <property type="entry name" value="Gal_mutarotase_sf_dom"/>
</dbReference>
<dbReference type="AlphaFoldDB" id="A0A6F8ZFD1"/>
<dbReference type="InterPro" id="IPR048395">
    <property type="entry name" value="Glyco_hydro_31_C"/>
</dbReference>
<dbReference type="Pfam" id="PF01055">
    <property type="entry name" value="Glyco_hydro_31_2nd"/>
    <property type="match status" value="1"/>
</dbReference>
<dbReference type="InterPro" id="IPR017853">
    <property type="entry name" value="GH"/>
</dbReference>
<dbReference type="SUPFAM" id="SSF51011">
    <property type="entry name" value="Glycosyl hydrolase domain"/>
    <property type="match status" value="1"/>
</dbReference>
<reference evidence="6 7" key="1">
    <citation type="submission" date="2020-02" db="EMBL/GenBank/DDBJ databases">
        <authorList>
            <person name="Hogendoorn C."/>
        </authorList>
    </citation>
    <scope>NUCLEOTIDE SEQUENCE [LARGE SCALE GENOMIC DNA]</scope>
    <source>
        <strain evidence="6">R501</strain>
    </source>
</reference>
<dbReference type="InterPro" id="IPR013780">
    <property type="entry name" value="Glyco_hydro_b"/>
</dbReference>
<name>A0A6F8ZFD1_9FIRM</name>
<organism evidence="6 7">
    <name type="scientific">Candidatus Hydrogenisulfobacillus filiaventi</name>
    <dbReference type="NCBI Taxonomy" id="2707344"/>
    <lineage>
        <taxon>Bacteria</taxon>
        <taxon>Bacillati</taxon>
        <taxon>Bacillota</taxon>
        <taxon>Clostridia</taxon>
        <taxon>Eubacteriales</taxon>
        <taxon>Clostridiales Family XVII. Incertae Sedis</taxon>
        <taxon>Candidatus Hydrogenisulfobacillus</taxon>
    </lineage>
</organism>
<dbReference type="PANTHER" id="PTHR46959:SF2">
    <property type="entry name" value="SULFOQUINOVOSIDASE"/>
    <property type="match status" value="1"/>
</dbReference>
<dbReference type="GO" id="GO:0005975">
    <property type="term" value="P:carbohydrate metabolic process"/>
    <property type="evidence" value="ECO:0007669"/>
    <property type="project" value="InterPro"/>
</dbReference>